<sequence>MVEKSETIDAMLSEVGAALPESHVAYAKRDPELFASYLAWRDTCLSDGAISRTQKLLMVVALLTAQKSAEAMRVYASIALSQGASPAELKEALRVGVLFSGGSGIHAAASIEDLLA</sequence>
<evidence type="ECO:0000313" key="2">
    <source>
        <dbReference type="EMBL" id="GAA3885852.1"/>
    </source>
</evidence>
<evidence type="ECO:0000259" key="1">
    <source>
        <dbReference type="Pfam" id="PF02627"/>
    </source>
</evidence>
<dbReference type="RefSeq" id="WP_345068160.1">
    <property type="nucleotide sequence ID" value="NZ_BAABCN010000010.1"/>
</dbReference>
<evidence type="ECO:0000313" key="3">
    <source>
        <dbReference type="Proteomes" id="UP001501803"/>
    </source>
</evidence>
<dbReference type="EMBL" id="BAABCN010000010">
    <property type="protein sequence ID" value="GAA3885852.1"/>
    <property type="molecule type" value="Genomic_DNA"/>
</dbReference>
<dbReference type="Gene3D" id="1.20.1290.10">
    <property type="entry name" value="AhpD-like"/>
    <property type="match status" value="1"/>
</dbReference>
<protein>
    <recommendedName>
        <fullName evidence="1">Carboxymuconolactone decarboxylase-like domain-containing protein</fullName>
    </recommendedName>
</protein>
<dbReference type="SUPFAM" id="SSF69118">
    <property type="entry name" value="AhpD-like"/>
    <property type="match status" value="1"/>
</dbReference>
<keyword evidence="3" id="KW-1185">Reference proteome</keyword>
<feature type="domain" description="Carboxymuconolactone decarboxylase-like" evidence="1">
    <location>
        <begin position="31"/>
        <end position="109"/>
    </location>
</feature>
<comment type="caution">
    <text evidence="2">The sequence shown here is derived from an EMBL/GenBank/DDBJ whole genome shotgun (WGS) entry which is preliminary data.</text>
</comment>
<name>A0ABP7KS13_9MICO</name>
<proteinExistence type="predicted"/>
<gene>
    <name evidence="2" type="ORF">GCM10022381_29990</name>
</gene>
<dbReference type="Pfam" id="PF02627">
    <property type="entry name" value="CMD"/>
    <property type="match status" value="1"/>
</dbReference>
<organism evidence="2 3">
    <name type="scientific">Leifsonia kafniensis</name>
    <dbReference type="NCBI Taxonomy" id="475957"/>
    <lineage>
        <taxon>Bacteria</taxon>
        <taxon>Bacillati</taxon>
        <taxon>Actinomycetota</taxon>
        <taxon>Actinomycetes</taxon>
        <taxon>Micrococcales</taxon>
        <taxon>Microbacteriaceae</taxon>
        <taxon>Leifsonia</taxon>
    </lineage>
</organism>
<dbReference type="Proteomes" id="UP001501803">
    <property type="component" value="Unassembled WGS sequence"/>
</dbReference>
<accession>A0ABP7KS13</accession>
<reference evidence="3" key="1">
    <citation type="journal article" date="2019" name="Int. J. Syst. Evol. Microbiol.">
        <title>The Global Catalogue of Microorganisms (GCM) 10K type strain sequencing project: providing services to taxonomists for standard genome sequencing and annotation.</title>
        <authorList>
            <consortium name="The Broad Institute Genomics Platform"/>
            <consortium name="The Broad Institute Genome Sequencing Center for Infectious Disease"/>
            <person name="Wu L."/>
            <person name="Ma J."/>
        </authorList>
    </citation>
    <scope>NUCLEOTIDE SEQUENCE [LARGE SCALE GENOMIC DNA]</scope>
    <source>
        <strain evidence="3">JCM 17021</strain>
    </source>
</reference>
<dbReference type="InterPro" id="IPR003779">
    <property type="entry name" value="CMD-like"/>
</dbReference>
<dbReference type="InterPro" id="IPR029032">
    <property type="entry name" value="AhpD-like"/>
</dbReference>